<dbReference type="InterPro" id="IPR042099">
    <property type="entry name" value="ANL_N_sf"/>
</dbReference>
<dbReference type="RefSeq" id="WP_256735836.1">
    <property type="nucleotide sequence ID" value="NZ_JABFYL010000005.1"/>
</dbReference>
<evidence type="ECO:0000256" key="7">
    <source>
        <dbReference type="SAM" id="MobiDB-lite"/>
    </source>
</evidence>
<keyword evidence="6" id="KW-0045">Antibiotic biosynthesis</keyword>
<reference evidence="9 10" key="1">
    <citation type="submission" date="2020-05" db="EMBL/GenBank/DDBJ databases">
        <title>Draft genome sequence of Mycobacterium hippocampi DL, isolated from European seabass, Dicentrarchus labrax, reared in fish farms.</title>
        <authorList>
            <person name="Stathopoulou P."/>
            <person name="Asimakis E."/>
            <person name="Tzokas K."/>
            <person name="Batargias C."/>
            <person name="Tsiamis G."/>
        </authorList>
    </citation>
    <scope>NUCLEOTIDE SEQUENCE [LARGE SCALE GENOMIC DNA]</scope>
    <source>
        <strain evidence="9 10">DL</strain>
    </source>
</reference>
<dbReference type="FunFam" id="3.30.300.30:FF:000010">
    <property type="entry name" value="Enterobactin synthetase component F"/>
    <property type="match status" value="2"/>
</dbReference>
<feature type="domain" description="Carrier" evidence="8">
    <location>
        <begin position="2007"/>
        <end position="2081"/>
    </location>
</feature>
<dbReference type="Pfam" id="PF00501">
    <property type="entry name" value="AMP-binding"/>
    <property type="match status" value="2"/>
</dbReference>
<dbReference type="InterPro" id="IPR020845">
    <property type="entry name" value="AMP-binding_CS"/>
</dbReference>
<dbReference type="CDD" id="cd19540">
    <property type="entry name" value="LCL_NRPS-like"/>
    <property type="match status" value="1"/>
</dbReference>
<dbReference type="SUPFAM" id="SSF47336">
    <property type="entry name" value="ACP-like"/>
    <property type="match status" value="2"/>
</dbReference>
<evidence type="ECO:0000256" key="5">
    <source>
        <dbReference type="ARBA" id="ARBA00022737"/>
    </source>
</evidence>
<dbReference type="InterPro" id="IPR023213">
    <property type="entry name" value="CAT-like_dom_sf"/>
</dbReference>
<dbReference type="PROSITE" id="PS50075">
    <property type="entry name" value="CARRIER"/>
    <property type="match status" value="2"/>
</dbReference>
<dbReference type="InterPro" id="IPR009081">
    <property type="entry name" value="PP-bd_ACP"/>
</dbReference>
<dbReference type="Gene3D" id="3.40.50.12780">
    <property type="entry name" value="N-terminal domain of ligase-like"/>
    <property type="match status" value="1"/>
</dbReference>
<dbReference type="SUPFAM" id="SSF52777">
    <property type="entry name" value="CoA-dependent acyltransferases"/>
    <property type="match status" value="8"/>
</dbReference>
<feature type="region of interest" description="Disordered" evidence="7">
    <location>
        <begin position="197"/>
        <end position="222"/>
    </location>
</feature>
<dbReference type="Pfam" id="PF13193">
    <property type="entry name" value="AMP-binding_C"/>
    <property type="match status" value="2"/>
</dbReference>
<evidence type="ECO:0000313" key="9">
    <source>
        <dbReference type="EMBL" id="NVN48533.1"/>
    </source>
</evidence>
<evidence type="ECO:0000256" key="2">
    <source>
        <dbReference type="ARBA" id="ARBA00006432"/>
    </source>
</evidence>
<sequence>MELDDTAFPLTRGQLDIWLAQQTGRFGTGWQLGLFVRIDGPVDRAALEWAIRRVMREAEPARAAFFEEDGRVFQKPIDYPKVELAYHDLSGSADSAQIAFATASSIQRTPMPLTGPLFRFALFRTGPAEFYWFTCCHHLITDGSGVALVGHRIASVYSAIVTGSPIPAAFFGSLHDLVSSEMAYESSPEFLEDQDYWTRNLPSQPGPDHRRPDTAVAQDPYTPSAPVQLDPAVLRRVHQFSEARDVPRSSIVTAACALLVRRWSGVSSEVVLDFPVSRRVHLKSKTLPGMVSGIVPLVLDARPGATVTEFCEHVDGRIGEALRHQRFPVQDLERRAHARDPGQPSGRVNVNFIPSVFTLQFGGVAASASYTGSGQVAGFGLFFSSVGDKLFLSTAGAAEPFSRFEVTDLAEQLQRVLAAMTAGPLHRLSSIDPTAPGEDAQLDRWGNRTLLSQDATAASIPELFSAQVSRDPTAIALVHGQMSWTYGDLDEASNKLAHLLSERGAGPGQCVALLMERSAHAVITILAVLKSGAAYLPIDPAHPRARIRFMIDDSTPVVAISTAGLAGRFHGCDLPVVTIDDPAVDAQPGTPLPWPAPDDLAHIVYTSGTTGVPKGVAVTHQHVTRLYESLDLGVGLSKRHVWCQFFSYAFDFSVWEIWGALLHGGRLVVVPEPVARSAEDFHALLVREQVTVVSQTPSALSALSPVGLESVAVLVGGEACPAEIVDRWSPGRVLVNVYGPTETTIFASASAPLTPGSGVPPIGAPVPTAALFVLDGWMKSVPAGVVGELYVAGRGVGCGYLRRPGLTASRFVACPFGRPGARMYRTGDLVRWGTDGQLQYVGRADEQVKIRGYRIELGDVQAAILGLDGVEHAVVIAREDRPGDKRLVGYLTESRDGTIDPADIRAALADRLPPYMVPAAVVVLETMPLTVNGKLDAGALPAPEYLDGNRYRAPASPVEEIMTGIYAEVLGVERVGVDDSFFDLGGDSVSAMRAVAAINSGLDAGLSVRALFDAPTIAQLATRLGGGAARRAPLIATERPTQIPLSFAQSRLWFVDQLQGPSPVYNMPLALALRGRLNAEALGAALGDVVSRHESLRTLFAAPEGVPRQLVIPAAQADGFWHVVDATGWPAGLLDDAIMETARRTFDLAREIPLQAKLFHVGDDEHVLVGVLHHIAADGWSIAPLMRDLGVAYASRCAGQAPGWAELPVQYVDYTLWQRAQFGDIDDEASPIAEQLSYWLDALADLPERLQLPTDRPYPSVADQHGATVTLDWSAELQQRLREVATAHNATSFMVVQAALAFLLSRLSASPDVSIGFPIAGRSDPALDELVGFFVNTLVLRVEVSGDPTAADLLAQVRRRSLAAYEHQDVPFEVLVERLNPTRSLTHHPLVQVMLAWQNLPGHHSGNPAAPTLGELQVTRMPVDTHTARMDLSFSLAERFTEGGEPAGIGGTVEFRTDVFDAAGVRLLVKRFERVLSLISADPDRRLSSIDVLDAAERMRLDDIGNRALLSVAPPPAVSVPELFADQVARIPQAVAICCEGRSWTYREVEEAADRMAQTLAGMGAGPGRCVALLVERSAEAVTAMLAVLKTGAAYLPMDPAHPDARVAFMIADAAPVVAITTEALRARLNGFRGTVVDIDALASDRTPCTPLPVPAADDIAYLIYTSGTTGVPKGVAVTHDNLTHLAASTPSDLPEEQVWTQCHSYAFDFSVWEIWASLLGGGRLVVVPELVAGSPEELHALLLGEQVTVLTQTPSAVGALSPQGLESVALLLGGEACTAEVVDRWAPERVMINAYGPTEATVYASMSLPLTPGSGAAPIGAPVSTAALFVLDEWLRPVPAGVAGELYVAGRGVGCGYLRRPGLTASRFVSCPFGGSGSRMYRTGDLVSWRADGQLQYLGRTDDQVKIRGHRIEPGEIQTALAGLEGVTQAAVIAREDRPGDSRLVGYVTGAVDPAGLRAALAERLPSYMVPAAVVVLDELPLTVNGKLDARALPAPDYSAGERYRAPTDAIEEILAGIYAQVLGLQRVGTDDSFFDLGGDSISSMQVVARARAAGVLCRPRDVFVEQTVARLAQVVGVTGGEDSPIDEGVGQVVPTPIMRWLRTVEGPTAEFNQTVVVQAPTGASLADVVVVLQALLDRHAMLRLRALDDGSGWSLQIPEPGSVDAAACLHPVDALSDGALAAARSRLNPSAGTMLSALWAVDTGQLALIVHHLAIDAVSWRILLEDLNAAWAQHHNGQDITLPHTGTSFQRWASLLAEHAHTPRVISTAGAWRQTVSIPPALPAPEPELDTYASAGHLTATLEPVTTRALLLEVPAAFHTGINDILLIALALACNEFLSPKGRPIGIDVEAHGRDEDLFSDVDLSRTVGWFTTKYPVALTVGTLHWTHVMAGHDALGPIIKNAKEQLRALPDDVSYGLLRYVDTDARLIGPDPSIGFNYLGRMGSPAITRTDNLWRAGEDGLSITGPATAIPMPLGHALELNAVTLDTNSGPQLSATWTWATSILNEDQISRLSRLWFDALTGICAHVKQGGGGLTPSDIAPARLTQQQIDELHRQYHLADVLPLTPMQQGLLFHTKSARGHHDDIYAMQLDLAITGPLDPHRLRDAVHASIKRHPNLAARFIDRYDPPVQIIPAHPTVPWRYLDLGGKVADLDDQVQRFDTAEHSTLDTSHESAQTITADPVAPWRCAELDSGDIEVNEQIQRVCAEERAAVCDLAEPAAFRVALIRTAHERYRVVLTNHHIVLDGWSLPILARDIFAGYYEQRLPATASYRRFVTWLADRDADAARAAWREVLADFDTPTLVAPPGRLASGARGTASITVSAETTHALSEVARSCHSTLNTVLQAAWAQVLMWLTGRHDVVFGTAVSGRPTEMAGAESLVGLLINTVPVRAQVGPATTVAGLLDQLQSAHNHTLEHQHLALTEIHRATGHKNLFDTVFVFENYPIDPALFSNGLAITDITGRERNHYPLAMVAQPGRQLGLRVEFDTDVFDTKRIGALTKRVERVLAAMTTDAGQQS</sequence>
<dbReference type="PANTHER" id="PTHR45527">
    <property type="entry name" value="NONRIBOSOMAL PEPTIDE SYNTHETASE"/>
    <property type="match status" value="1"/>
</dbReference>
<dbReference type="Gene3D" id="1.10.1200.10">
    <property type="entry name" value="ACP-like"/>
    <property type="match status" value="2"/>
</dbReference>
<dbReference type="UniPathway" id="UPA00011"/>
<dbReference type="PROSITE" id="PS00455">
    <property type="entry name" value="AMP_BINDING"/>
    <property type="match status" value="2"/>
</dbReference>
<gene>
    <name evidence="9" type="ORF">HLY00_4690</name>
</gene>
<dbReference type="InterPro" id="IPR045851">
    <property type="entry name" value="AMP-bd_C_sf"/>
</dbReference>
<organism evidence="9 10">
    <name type="scientific">Mycolicibacterium hippocampi</name>
    <dbReference type="NCBI Taxonomy" id="659824"/>
    <lineage>
        <taxon>Bacteria</taxon>
        <taxon>Bacillati</taxon>
        <taxon>Actinomycetota</taxon>
        <taxon>Actinomycetes</taxon>
        <taxon>Mycobacteriales</taxon>
        <taxon>Mycobacteriaceae</taxon>
        <taxon>Mycolicibacterium</taxon>
    </lineage>
</organism>
<dbReference type="Gene3D" id="3.30.559.30">
    <property type="entry name" value="Nonribosomal peptide synthetase, condensation domain"/>
    <property type="match status" value="4"/>
</dbReference>
<evidence type="ECO:0000256" key="4">
    <source>
        <dbReference type="ARBA" id="ARBA00022553"/>
    </source>
</evidence>
<name>A0A850PIY9_9MYCO</name>
<dbReference type="SMART" id="SM00823">
    <property type="entry name" value="PKS_PP"/>
    <property type="match status" value="2"/>
</dbReference>
<keyword evidence="3" id="KW-0596">Phosphopantetheine</keyword>
<keyword evidence="5" id="KW-0677">Repeat</keyword>
<dbReference type="GO" id="GO:0005829">
    <property type="term" value="C:cytosol"/>
    <property type="evidence" value="ECO:0007669"/>
    <property type="project" value="TreeGrafter"/>
</dbReference>
<protein>
    <submittedName>
        <fullName evidence="9">Non-ribosomal peptide synthase/polyketide synthase</fullName>
    </submittedName>
</protein>
<dbReference type="FunFam" id="1.10.1200.10:FF:000005">
    <property type="entry name" value="Nonribosomal peptide synthetase 1"/>
    <property type="match status" value="2"/>
</dbReference>
<evidence type="ECO:0000259" key="8">
    <source>
        <dbReference type="PROSITE" id="PS50075"/>
    </source>
</evidence>
<dbReference type="PANTHER" id="PTHR45527:SF1">
    <property type="entry name" value="FATTY ACID SYNTHASE"/>
    <property type="match status" value="1"/>
</dbReference>
<evidence type="ECO:0000256" key="3">
    <source>
        <dbReference type="ARBA" id="ARBA00022450"/>
    </source>
</evidence>
<dbReference type="PROSITE" id="PS00012">
    <property type="entry name" value="PHOSPHOPANTETHEINE"/>
    <property type="match status" value="2"/>
</dbReference>
<proteinExistence type="inferred from homology"/>
<dbReference type="FunFam" id="3.40.50.980:FF:000001">
    <property type="entry name" value="Non-ribosomal peptide synthetase"/>
    <property type="match status" value="2"/>
</dbReference>
<dbReference type="FunFam" id="3.40.50.12780:FF:000012">
    <property type="entry name" value="Non-ribosomal peptide synthetase"/>
    <property type="match status" value="2"/>
</dbReference>
<dbReference type="GO" id="GO:0044550">
    <property type="term" value="P:secondary metabolite biosynthetic process"/>
    <property type="evidence" value="ECO:0007669"/>
    <property type="project" value="UniProtKB-ARBA"/>
</dbReference>
<dbReference type="NCBIfam" id="TIGR01720">
    <property type="entry name" value="NRPS-para261"/>
    <property type="match status" value="1"/>
</dbReference>
<dbReference type="InterPro" id="IPR000873">
    <property type="entry name" value="AMP-dep_synth/lig_dom"/>
</dbReference>
<dbReference type="Pfam" id="PF00550">
    <property type="entry name" value="PP-binding"/>
    <property type="match status" value="2"/>
</dbReference>
<dbReference type="Gene3D" id="3.40.50.980">
    <property type="match status" value="2"/>
</dbReference>
<comment type="caution">
    <text evidence="9">The sequence shown here is derived from an EMBL/GenBank/DDBJ whole genome shotgun (WGS) entry which is preliminary data.</text>
</comment>
<dbReference type="InterPro" id="IPR020806">
    <property type="entry name" value="PKS_PP-bd"/>
</dbReference>
<dbReference type="NCBIfam" id="NF003417">
    <property type="entry name" value="PRK04813.1"/>
    <property type="match status" value="2"/>
</dbReference>
<dbReference type="NCBIfam" id="TIGR01733">
    <property type="entry name" value="AA-adenyl-dom"/>
    <property type="match status" value="2"/>
</dbReference>
<dbReference type="Proteomes" id="UP000570517">
    <property type="component" value="Unassembled WGS sequence"/>
</dbReference>
<accession>A0A850PIY9</accession>
<dbReference type="GO" id="GO:0017000">
    <property type="term" value="P:antibiotic biosynthetic process"/>
    <property type="evidence" value="ECO:0007669"/>
    <property type="project" value="UniProtKB-KW"/>
</dbReference>
<dbReference type="CDD" id="cd19543">
    <property type="entry name" value="DCL_NRPS"/>
    <property type="match status" value="1"/>
</dbReference>
<dbReference type="Gene3D" id="3.30.559.10">
    <property type="entry name" value="Chloramphenicol acetyltransferase-like domain"/>
    <property type="match status" value="5"/>
</dbReference>
<dbReference type="InterPro" id="IPR036736">
    <property type="entry name" value="ACP-like_sf"/>
</dbReference>
<keyword evidence="4" id="KW-0597">Phosphoprotein</keyword>
<evidence type="ECO:0000256" key="1">
    <source>
        <dbReference type="ARBA" id="ARBA00001957"/>
    </source>
</evidence>
<dbReference type="GO" id="GO:0043041">
    <property type="term" value="P:amino acid activation for nonribosomal peptide biosynthetic process"/>
    <property type="evidence" value="ECO:0007669"/>
    <property type="project" value="TreeGrafter"/>
</dbReference>
<dbReference type="InterPro" id="IPR010060">
    <property type="entry name" value="NRPS_synth"/>
</dbReference>
<comment type="cofactor">
    <cofactor evidence="1">
        <name>pantetheine 4'-phosphate</name>
        <dbReference type="ChEBI" id="CHEBI:47942"/>
    </cofactor>
</comment>
<dbReference type="EMBL" id="JABFYL010000005">
    <property type="protein sequence ID" value="NVN48533.1"/>
    <property type="molecule type" value="Genomic_DNA"/>
</dbReference>
<feature type="domain" description="Carrier" evidence="8">
    <location>
        <begin position="953"/>
        <end position="1028"/>
    </location>
</feature>
<dbReference type="GO" id="GO:0003824">
    <property type="term" value="F:catalytic activity"/>
    <property type="evidence" value="ECO:0007669"/>
    <property type="project" value="InterPro"/>
</dbReference>
<dbReference type="InterPro" id="IPR010071">
    <property type="entry name" value="AA_adenyl_dom"/>
</dbReference>
<dbReference type="Gene3D" id="3.30.300.30">
    <property type="match status" value="2"/>
</dbReference>
<evidence type="ECO:0000313" key="10">
    <source>
        <dbReference type="Proteomes" id="UP000570517"/>
    </source>
</evidence>
<dbReference type="InterPro" id="IPR006162">
    <property type="entry name" value="Ppantetheine_attach_site"/>
</dbReference>
<keyword evidence="10" id="KW-1185">Reference proteome</keyword>
<dbReference type="GO" id="GO:0031177">
    <property type="term" value="F:phosphopantetheine binding"/>
    <property type="evidence" value="ECO:0007669"/>
    <property type="project" value="InterPro"/>
</dbReference>
<dbReference type="Pfam" id="PF00668">
    <property type="entry name" value="Condensation"/>
    <property type="match status" value="5"/>
</dbReference>
<evidence type="ECO:0000256" key="6">
    <source>
        <dbReference type="ARBA" id="ARBA00023194"/>
    </source>
</evidence>
<dbReference type="SUPFAM" id="SSF56801">
    <property type="entry name" value="Acetyl-CoA synthetase-like"/>
    <property type="match status" value="2"/>
</dbReference>
<dbReference type="SMART" id="SM01294">
    <property type="entry name" value="PKS_PP_betabranch"/>
    <property type="match status" value="1"/>
</dbReference>
<dbReference type="FunFam" id="2.30.38.10:FF:000001">
    <property type="entry name" value="Non-ribosomal peptide synthetase PvdI"/>
    <property type="match status" value="2"/>
</dbReference>
<dbReference type="InterPro" id="IPR001242">
    <property type="entry name" value="Condensation_dom"/>
</dbReference>
<dbReference type="Gene3D" id="2.30.38.10">
    <property type="entry name" value="Luciferase, Domain 3"/>
    <property type="match status" value="1"/>
</dbReference>
<dbReference type="InterPro" id="IPR025110">
    <property type="entry name" value="AMP-bd_C"/>
</dbReference>
<comment type="similarity">
    <text evidence="2">Belongs to the ATP-dependent AMP-binding enzyme family.</text>
</comment>
<dbReference type="GO" id="GO:0008610">
    <property type="term" value="P:lipid biosynthetic process"/>
    <property type="evidence" value="ECO:0007669"/>
    <property type="project" value="UniProtKB-ARBA"/>
</dbReference>